<dbReference type="Gene3D" id="3.30.365.10">
    <property type="entry name" value="Aldehyde oxidase/xanthine dehydrogenase, molybdopterin binding domain"/>
    <property type="match status" value="4"/>
</dbReference>
<dbReference type="InterPro" id="IPR008274">
    <property type="entry name" value="AldOxase/xan_DH_MoCoBD1"/>
</dbReference>
<dbReference type="SUPFAM" id="SSF56176">
    <property type="entry name" value="FAD-binding/transporter-associated domain-like"/>
    <property type="match status" value="1"/>
</dbReference>
<evidence type="ECO:0000256" key="3">
    <source>
        <dbReference type="ARBA" id="ARBA00022505"/>
    </source>
</evidence>
<feature type="domain" description="FAD-binding PCMH-type" evidence="16">
    <location>
        <begin position="221"/>
        <end position="405"/>
    </location>
</feature>
<gene>
    <name evidence="17" type="ORF">SmJEL517_g04004</name>
</gene>
<reference evidence="17 18" key="1">
    <citation type="journal article" date="2019" name="Sci. Rep.">
        <title>Comparative genomics of chytrid fungi reveal insights into the obligate biotrophic and pathogenic lifestyle of Synchytrium endobioticum.</title>
        <authorList>
            <person name="van de Vossenberg B.T.L.H."/>
            <person name="Warris S."/>
            <person name="Nguyen H.D.T."/>
            <person name="van Gent-Pelzer M.P.E."/>
            <person name="Joly D.L."/>
            <person name="van de Geest H.C."/>
            <person name="Bonants P.J.M."/>
            <person name="Smith D.S."/>
            <person name="Levesque C.A."/>
            <person name="van der Lee T.A.J."/>
        </authorList>
    </citation>
    <scope>NUCLEOTIDE SEQUENCE [LARGE SCALE GENOMIC DNA]</scope>
    <source>
        <strain evidence="17 18">JEL517</strain>
    </source>
</reference>
<dbReference type="InterPro" id="IPR012675">
    <property type="entry name" value="Beta-grasp_dom_sf"/>
</dbReference>
<dbReference type="FunFam" id="3.30.365.10:FF:000002">
    <property type="entry name" value="Xanthine dehydrogenase oxidase"/>
    <property type="match status" value="1"/>
</dbReference>
<comment type="caution">
    <text evidence="17">The sequence shown here is derived from an EMBL/GenBank/DDBJ whole genome shotgun (WGS) entry which is preliminary data.</text>
</comment>
<dbReference type="SUPFAM" id="SSF56003">
    <property type="entry name" value="Molybdenum cofactor-binding domain"/>
    <property type="match status" value="1"/>
</dbReference>
<dbReference type="GeneID" id="42005229"/>
<feature type="binding site" evidence="14">
    <location>
        <position position="161"/>
    </location>
    <ligand>
        <name>[2Fe-2S] cluster</name>
        <dbReference type="ChEBI" id="CHEBI:190135"/>
        <label>2</label>
    </ligand>
</feature>
<dbReference type="Gene3D" id="3.10.20.30">
    <property type="match status" value="1"/>
</dbReference>
<dbReference type="Pfam" id="PF00941">
    <property type="entry name" value="FAD_binding_5"/>
    <property type="match status" value="1"/>
</dbReference>
<dbReference type="SUPFAM" id="SSF47741">
    <property type="entry name" value="CO dehydrogenase ISP C-domain like"/>
    <property type="match status" value="1"/>
</dbReference>
<dbReference type="InterPro" id="IPR046867">
    <property type="entry name" value="AldOxase/xan_DH_MoCoBD2"/>
</dbReference>
<comment type="cofactor">
    <cofactor evidence="11">
        <name>[2Fe-2S] cluster</name>
        <dbReference type="ChEBI" id="CHEBI:190135"/>
    </cofactor>
</comment>
<dbReference type="Pfam" id="PF02738">
    <property type="entry name" value="MoCoBD_1"/>
    <property type="match status" value="1"/>
</dbReference>
<evidence type="ECO:0000313" key="17">
    <source>
        <dbReference type="EMBL" id="TPX33020.1"/>
    </source>
</evidence>
<dbReference type="PANTHER" id="PTHR45444">
    <property type="entry name" value="XANTHINE DEHYDROGENASE"/>
    <property type="match status" value="1"/>
</dbReference>
<feature type="binding site" evidence="14">
    <location>
        <position position="762"/>
    </location>
    <ligand>
        <name>Mo-molybdopterin</name>
        <dbReference type="ChEBI" id="CHEBI:71302"/>
    </ligand>
    <ligandPart>
        <name>Mo</name>
        <dbReference type="ChEBI" id="CHEBI:28685"/>
    </ligandPart>
</feature>
<dbReference type="InterPro" id="IPR016208">
    <property type="entry name" value="Ald_Oxase/xanthine_DH-like"/>
</dbReference>
<dbReference type="Gene3D" id="3.30.390.50">
    <property type="entry name" value="CO dehydrogenase flavoprotein, C-terminal domain"/>
    <property type="match status" value="1"/>
</dbReference>
<keyword evidence="10 14" id="KW-0411">Iron-sulfur</keyword>
<dbReference type="Pfam" id="PF00111">
    <property type="entry name" value="Fer2"/>
    <property type="match status" value="1"/>
</dbReference>
<evidence type="ECO:0000256" key="14">
    <source>
        <dbReference type="PIRSR" id="PIRSR000127-3"/>
    </source>
</evidence>
<dbReference type="InterPro" id="IPR005107">
    <property type="entry name" value="CO_DH_flav_C"/>
</dbReference>
<dbReference type="InterPro" id="IPR036884">
    <property type="entry name" value="2Fe-2S-bd_dom_sf"/>
</dbReference>
<feature type="domain" description="2Fe-2S ferredoxin-type" evidence="15">
    <location>
        <begin position="19"/>
        <end position="105"/>
    </location>
</feature>
<evidence type="ECO:0000256" key="11">
    <source>
        <dbReference type="ARBA" id="ARBA00034078"/>
    </source>
</evidence>
<keyword evidence="4" id="KW-0285">Flavoprotein</keyword>
<dbReference type="Gene3D" id="3.90.1170.50">
    <property type="entry name" value="Aldehyde oxidase/xanthine dehydrogenase, a/b hammerhead"/>
    <property type="match status" value="1"/>
</dbReference>
<feature type="active site" description="Proton acceptor" evidence="12">
    <location>
        <position position="1266"/>
    </location>
</feature>
<keyword evidence="5 14" id="KW-0001">2Fe-2S</keyword>
<dbReference type="InterPro" id="IPR016167">
    <property type="entry name" value="FAD-bd_PCMH_sub1"/>
</dbReference>
<dbReference type="Pfam" id="PF01799">
    <property type="entry name" value="Fer2_2"/>
    <property type="match status" value="1"/>
</dbReference>
<dbReference type="InterPro" id="IPR000674">
    <property type="entry name" value="Ald_Oxase/Xan_DH_a/b"/>
</dbReference>
<keyword evidence="8" id="KW-0560">Oxidoreductase</keyword>
<evidence type="ECO:0000256" key="5">
    <source>
        <dbReference type="ARBA" id="ARBA00022714"/>
    </source>
</evidence>
<feature type="binding site" evidence="13">
    <location>
        <position position="909"/>
    </location>
    <ligand>
        <name>substrate</name>
    </ligand>
</feature>
<feature type="binding site" evidence="13">
    <location>
        <position position="352"/>
    </location>
    <ligand>
        <name>FAD</name>
        <dbReference type="ChEBI" id="CHEBI:57692"/>
    </ligand>
</feature>
<feature type="binding site" evidence="14">
    <location>
        <position position="1083"/>
    </location>
    <ligand>
        <name>Mo-molybdopterin</name>
        <dbReference type="ChEBI" id="CHEBI:71302"/>
    </ligand>
    <ligandPart>
        <name>Mo</name>
        <dbReference type="ChEBI" id="CHEBI:28685"/>
    </ligandPart>
</feature>
<dbReference type="GO" id="GO:0051537">
    <property type="term" value="F:2 iron, 2 sulfur cluster binding"/>
    <property type="evidence" value="ECO:0007669"/>
    <property type="project" value="UniProtKB-KW"/>
</dbReference>
<dbReference type="RefSeq" id="XP_031024115.1">
    <property type="nucleotide sequence ID" value="XM_031169932.1"/>
</dbReference>
<comment type="cofactor">
    <cofactor evidence="1 13">
        <name>FAD</name>
        <dbReference type="ChEBI" id="CHEBI:57692"/>
    </cofactor>
</comment>
<dbReference type="EMBL" id="QEAO01000024">
    <property type="protein sequence ID" value="TPX33020.1"/>
    <property type="molecule type" value="Genomic_DNA"/>
</dbReference>
<feature type="binding site" evidence="14">
    <location>
        <position position="57"/>
    </location>
    <ligand>
        <name>[2Fe-2S] cluster</name>
        <dbReference type="ChEBI" id="CHEBI:190135"/>
        <label>1</label>
    </ligand>
</feature>
<feature type="binding site" evidence="14">
    <location>
        <position position="62"/>
    </location>
    <ligand>
        <name>[2Fe-2S] cluster</name>
        <dbReference type="ChEBI" id="CHEBI:190135"/>
        <label>1</label>
    </ligand>
</feature>
<evidence type="ECO:0008006" key="19">
    <source>
        <dbReference type="Google" id="ProtNLM"/>
    </source>
</evidence>
<dbReference type="Pfam" id="PF20256">
    <property type="entry name" value="MoCoBD_2"/>
    <property type="match status" value="1"/>
</dbReference>
<dbReference type="GO" id="GO:0071949">
    <property type="term" value="F:FAD binding"/>
    <property type="evidence" value="ECO:0007669"/>
    <property type="project" value="InterPro"/>
</dbReference>
<accession>A0A507BU34</accession>
<dbReference type="PROSITE" id="PS00197">
    <property type="entry name" value="2FE2S_FER_1"/>
    <property type="match status" value="1"/>
</dbReference>
<dbReference type="SUPFAM" id="SSF54292">
    <property type="entry name" value="2Fe-2S ferredoxin-like"/>
    <property type="match status" value="1"/>
</dbReference>
<feature type="binding site" evidence="14">
    <location>
        <position position="126"/>
    </location>
    <ligand>
        <name>[2Fe-2S] cluster</name>
        <dbReference type="ChEBI" id="CHEBI:190135"/>
        <label>2</label>
    </ligand>
</feature>
<dbReference type="PROSITE" id="PS51085">
    <property type="entry name" value="2FE2S_FER_2"/>
    <property type="match status" value="1"/>
</dbReference>
<keyword evidence="3 14" id="KW-0500">Molybdenum</keyword>
<dbReference type="GO" id="GO:0005506">
    <property type="term" value="F:iron ion binding"/>
    <property type="evidence" value="ECO:0007669"/>
    <property type="project" value="InterPro"/>
</dbReference>
<dbReference type="InterPro" id="IPR016169">
    <property type="entry name" value="FAD-bd_PCMH_sub2"/>
</dbReference>
<evidence type="ECO:0000256" key="12">
    <source>
        <dbReference type="PIRSR" id="PIRSR000127-1"/>
    </source>
</evidence>
<evidence type="ECO:0000256" key="13">
    <source>
        <dbReference type="PIRSR" id="PIRSR000127-2"/>
    </source>
</evidence>
<dbReference type="OrthoDB" id="8300278at2759"/>
<dbReference type="Pfam" id="PF01315">
    <property type="entry name" value="Ald_Xan_dh_C"/>
    <property type="match status" value="1"/>
</dbReference>
<dbReference type="SMART" id="SM01008">
    <property type="entry name" value="Ald_Xan_dh_C"/>
    <property type="match status" value="1"/>
</dbReference>
<proteinExistence type="inferred from homology"/>
<dbReference type="Pfam" id="PF03450">
    <property type="entry name" value="CO_deh_flav_C"/>
    <property type="match status" value="1"/>
</dbReference>
<protein>
    <recommendedName>
        <fullName evidence="19">Xanthine dehydrogenase</fullName>
    </recommendedName>
</protein>
<feature type="binding site" evidence="13">
    <location>
        <begin position="249"/>
        <end position="256"/>
    </location>
    <ligand>
        <name>FAD</name>
        <dbReference type="ChEBI" id="CHEBI:57692"/>
    </ligand>
</feature>
<keyword evidence="9 14" id="KW-0408">Iron</keyword>
<dbReference type="InterPro" id="IPR036683">
    <property type="entry name" value="CO_DH_flav_C_dom_sf"/>
</dbReference>
<evidence type="ECO:0000256" key="8">
    <source>
        <dbReference type="ARBA" id="ARBA00023002"/>
    </source>
</evidence>
<dbReference type="SMART" id="SM01092">
    <property type="entry name" value="CO_deh_flav_C"/>
    <property type="match status" value="1"/>
</dbReference>
<evidence type="ECO:0000259" key="15">
    <source>
        <dbReference type="PROSITE" id="PS51085"/>
    </source>
</evidence>
<evidence type="ECO:0000256" key="1">
    <source>
        <dbReference type="ARBA" id="ARBA00001974"/>
    </source>
</evidence>
<comment type="cofactor">
    <cofactor evidence="14">
        <name>[2Fe-2S] cluster</name>
        <dbReference type="ChEBI" id="CHEBI:190135"/>
    </cofactor>
    <text evidence="14">Binds 2 [2Fe-2S] clusters.</text>
</comment>
<feature type="binding site" evidence="14">
    <location>
        <position position="129"/>
    </location>
    <ligand>
        <name>[2Fe-2S] cluster</name>
        <dbReference type="ChEBI" id="CHEBI:190135"/>
        <label>2</label>
    </ligand>
</feature>
<evidence type="ECO:0000313" key="18">
    <source>
        <dbReference type="Proteomes" id="UP000319731"/>
    </source>
</evidence>
<feature type="binding site" evidence="13">
    <location>
        <position position="797"/>
    </location>
    <ligand>
        <name>substrate</name>
    </ligand>
</feature>
<dbReference type="PANTHER" id="PTHR45444:SF3">
    <property type="entry name" value="XANTHINE DEHYDROGENASE"/>
    <property type="match status" value="1"/>
</dbReference>
<dbReference type="InterPro" id="IPR036010">
    <property type="entry name" value="2Fe-2S_ferredoxin-like_sf"/>
</dbReference>
<dbReference type="FunFam" id="3.30.365.10:FF:000001">
    <property type="entry name" value="Xanthine dehydrogenase oxidase"/>
    <property type="match status" value="1"/>
</dbReference>
<dbReference type="InterPro" id="IPR002888">
    <property type="entry name" value="2Fe-2S-bd"/>
</dbReference>
<dbReference type="InterPro" id="IPR036856">
    <property type="entry name" value="Ald_Oxase/Xan_DH_a/b_sf"/>
</dbReference>
<feature type="binding site" evidence="13">
    <location>
        <position position="413"/>
    </location>
    <ligand>
        <name>FAD</name>
        <dbReference type="ChEBI" id="CHEBI:57692"/>
    </ligand>
</feature>
<evidence type="ECO:0000256" key="9">
    <source>
        <dbReference type="ARBA" id="ARBA00023004"/>
    </source>
</evidence>
<keyword evidence="7 13" id="KW-0274">FAD</keyword>
<dbReference type="Proteomes" id="UP000319731">
    <property type="component" value="Unassembled WGS sequence"/>
</dbReference>
<feature type="binding site" evidence="14">
    <location>
        <position position="163"/>
    </location>
    <ligand>
        <name>[2Fe-2S] cluster</name>
        <dbReference type="ChEBI" id="CHEBI:190135"/>
        <label>2</label>
    </ligand>
</feature>
<dbReference type="STRING" id="1806994.A0A507BU34"/>
<evidence type="ECO:0000256" key="4">
    <source>
        <dbReference type="ARBA" id="ARBA00022630"/>
    </source>
</evidence>
<feature type="binding site" evidence="14">
    <location>
        <position position="65"/>
    </location>
    <ligand>
        <name>[2Fe-2S] cluster</name>
        <dbReference type="ChEBI" id="CHEBI:190135"/>
        <label>1</label>
    </ligand>
</feature>
<comment type="similarity">
    <text evidence="2">Belongs to the xanthine dehydrogenase family.</text>
</comment>
<dbReference type="CDD" id="cd00207">
    <property type="entry name" value="fer2"/>
    <property type="match status" value="1"/>
</dbReference>
<feature type="binding site" evidence="14">
    <location>
        <position position="793"/>
    </location>
    <ligand>
        <name>Mo-molybdopterin</name>
        <dbReference type="ChEBI" id="CHEBI:71302"/>
    </ligand>
    <ligandPart>
        <name>Mo</name>
        <dbReference type="ChEBI" id="CHEBI:28685"/>
    </ligandPart>
</feature>
<feature type="binding site" evidence="14">
    <location>
        <position position="87"/>
    </location>
    <ligand>
        <name>[2Fe-2S] cluster</name>
        <dbReference type="ChEBI" id="CHEBI:190135"/>
        <label>1</label>
    </ligand>
</feature>
<evidence type="ECO:0000256" key="6">
    <source>
        <dbReference type="ARBA" id="ARBA00022723"/>
    </source>
</evidence>
<keyword evidence="6 14" id="KW-0479">Metal-binding</keyword>
<evidence type="ECO:0000256" key="10">
    <source>
        <dbReference type="ARBA" id="ARBA00023014"/>
    </source>
</evidence>
<dbReference type="InterPro" id="IPR002346">
    <property type="entry name" value="Mopterin_DH_FAD-bd"/>
</dbReference>
<dbReference type="SUPFAM" id="SSF55447">
    <property type="entry name" value="CO dehydrogenase flavoprotein C-terminal domain-like"/>
    <property type="match status" value="1"/>
</dbReference>
<dbReference type="Gene3D" id="3.30.43.10">
    <property type="entry name" value="Uridine Diphospho-n-acetylenolpyruvylglucosamine Reductase, domain 2"/>
    <property type="match status" value="1"/>
</dbReference>
<dbReference type="InterPro" id="IPR037165">
    <property type="entry name" value="AldOxase/xan_DH_Mopterin-bd_sf"/>
</dbReference>
<evidence type="ECO:0000256" key="7">
    <source>
        <dbReference type="ARBA" id="ARBA00022827"/>
    </source>
</evidence>
<organism evidence="17 18">
    <name type="scientific">Synchytrium microbalum</name>
    <dbReference type="NCBI Taxonomy" id="1806994"/>
    <lineage>
        <taxon>Eukaryota</taxon>
        <taxon>Fungi</taxon>
        <taxon>Fungi incertae sedis</taxon>
        <taxon>Chytridiomycota</taxon>
        <taxon>Chytridiomycota incertae sedis</taxon>
        <taxon>Chytridiomycetes</taxon>
        <taxon>Synchytriales</taxon>
        <taxon>Synchytriaceae</taxon>
        <taxon>Synchytrium</taxon>
    </lineage>
</organism>
<sequence length="1313" mass="140478">MAPAPVFEVISSLVALQSKSLSFFLNGKEVTIEKPDPFASLLSFVRGQGLTGAKLGCGEGVCGTCTMVVASYSPDKGSLRYDPVNGCLMPLCAADGKHVITIEGVGTVKQPHIIQTTIVDNYGSQCGYCTPGMVLSLYALLCRNPNPSEQQIEDAFDGNVCRCTGYRPILQGAKKFCATATADVEDLLAVTPPFKSAPAMCDHDMDTKLRQSSTASSFVFTGADGSQWLQPNTVNETISLLGAHPEAQIISGNLEVGIETRFKGKKTNTLIYIGAIQELTKVSVHESGVELGAGLTLHELENEVTVLSELEGAKGKGFAAIKESVRKIVAGEQVRHTGTLGGNICMSRTISDLAPTFMALGSSVYAASAKGRRTIPLSDFYAGLGKNKLAQSEIMTSIYVPFLEDNDYIKVAKSKAKTRDDALAAPTACFYVRLDGAKVQDARLCFGGVAERTMLAKSASEALIGKQWSESLVEAASRLLKNDLPLYGINPEHRFKLASGLLYKLHIYLSSHVPGLHPVPRSEGADDLLHRPLATATTSFNIVPPSQVVGAAVVHKAALQQSTGEAVYVSDQPLLEGECVFIPVLSTVAHALIISIDASEALKVPGVVDFVSAKDLTAEQNVTGVFDMDEEIFASKEVFHQGQFIGGIVAKNGGAGMTAARLVKVQYKILPVILSIDEAIKQKSFFGATPMTQAIQHVSRGALAFPEQVSDDDIQVDMSLATHTIKGRICTSAQEHMYLETMSCRVIPRKEDGEVEVYGGGQGTQIAHQMASKVFGVPANRIVSRSRRLGGAFGGKESRSRSLLGPVLAASFKTGLPIRAQFSRAEDMQVMGMRHPFQTDYEVGFTDDGRLISLKADLVSNGGYSIDASPMVMWKALQLVDSCYFIPNLRLTGRVAKTNLVSFTAFRGFGGPQGLIVGETIVDEVANKLGIPSHIVRQRNFFSEGQSTCMRNPIGDLPELMKARKKTRTYHAPACWDQVMTTSEFEARLAKVKEFNAKNRFHKRGLSAIPTKYSVGFRMPADALVHAHLDGSVLLLTGATEMGQGVHTKLMQIAAQALGIPVASVNTLENTTVATPNQSVTGGSLGTDLWGPAVLAACNILAERLKPVRDDMPDATFAEICTAAHHRGLSLSAHGHSAGPTTGYSNVTNQGASCYYFTPGVGVCEVELDVLTGDYVLLRTDIVMDLGESLNPGIDIGQIEGAYLQGVGWSSIEEPLWNESGDLLTRGPGAYRTPLHFNAPAAFNVAIRKDGKNSSGLIHSSRGVGEPPLFLGASAYFAVKDAVRAARLENGLTDSFEFDLPCVPSRVLKAIGA</sequence>
<dbReference type="InterPro" id="IPR036318">
    <property type="entry name" value="FAD-bd_PCMH-like_sf"/>
</dbReference>
<keyword evidence="18" id="KW-1185">Reference proteome</keyword>
<evidence type="ECO:0000259" key="16">
    <source>
        <dbReference type="PROSITE" id="PS51387"/>
    </source>
</evidence>
<name>A0A507BU34_9FUNG</name>
<dbReference type="GO" id="GO:0016491">
    <property type="term" value="F:oxidoreductase activity"/>
    <property type="evidence" value="ECO:0007669"/>
    <property type="project" value="UniProtKB-KW"/>
</dbReference>
<dbReference type="SUPFAM" id="SSF54665">
    <property type="entry name" value="CO dehydrogenase molybdoprotein N-domain-like"/>
    <property type="match status" value="1"/>
</dbReference>
<evidence type="ECO:0000256" key="2">
    <source>
        <dbReference type="ARBA" id="ARBA00006849"/>
    </source>
</evidence>
<dbReference type="PROSITE" id="PS51387">
    <property type="entry name" value="FAD_PCMH"/>
    <property type="match status" value="1"/>
</dbReference>
<dbReference type="InterPro" id="IPR016166">
    <property type="entry name" value="FAD-bd_PCMH"/>
</dbReference>
<dbReference type="PIRSF" id="PIRSF000127">
    <property type="entry name" value="Xanthine_DH"/>
    <property type="match status" value="1"/>
</dbReference>
<dbReference type="Gene3D" id="3.30.465.10">
    <property type="match status" value="1"/>
</dbReference>
<comment type="cofactor">
    <cofactor evidence="14">
        <name>Mo-molybdopterin</name>
        <dbReference type="ChEBI" id="CHEBI:71302"/>
    </cofactor>
    <text evidence="14">Binds 1 Mo-molybdopterin (Mo-MPT) cofactor per subunit.</text>
</comment>
<dbReference type="Gene3D" id="1.10.150.120">
    <property type="entry name" value="[2Fe-2S]-binding domain"/>
    <property type="match status" value="1"/>
</dbReference>
<feature type="binding site" evidence="14">
    <location>
        <position position="907"/>
    </location>
    <ligand>
        <name>Mo-molybdopterin</name>
        <dbReference type="ChEBI" id="CHEBI:71302"/>
    </ligand>
    <ligandPart>
        <name>Mo</name>
        <dbReference type="ChEBI" id="CHEBI:28685"/>
    </ligandPart>
</feature>
<dbReference type="InterPro" id="IPR006058">
    <property type="entry name" value="2Fe2S_fd_BS"/>
</dbReference>
<dbReference type="InterPro" id="IPR001041">
    <property type="entry name" value="2Fe-2S_ferredoxin-type"/>
</dbReference>